<gene>
    <name evidence="2" type="ORF">XBKQ1_1850101</name>
</gene>
<proteinExistence type="predicted"/>
<accession>A0A077PEQ1</accession>
<dbReference type="Proteomes" id="UP000028500">
    <property type="component" value="Unassembled WGS sequence"/>
</dbReference>
<organism evidence="2 3">
    <name type="scientific">Xenorhabdus bovienii str. kraussei Quebec</name>
    <dbReference type="NCBI Taxonomy" id="1398203"/>
    <lineage>
        <taxon>Bacteria</taxon>
        <taxon>Pseudomonadati</taxon>
        <taxon>Pseudomonadota</taxon>
        <taxon>Gammaproteobacteria</taxon>
        <taxon>Enterobacterales</taxon>
        <taxon>Morganellaceae</taxon>
        <taxon>Xenorhabdus</taxon>
    </lineage>
</organism>
<sequence>MCTHQGKNRENFSDIEDPRQTAKVTFPSFDMLFATLCTVIAGAEDWSNIQE</sequence>
<evidence type="ECO:0000313" key="2">
    <source>
        <dbReference type="EMBL" id="CDH19136.1"/>
    </source>
</evidence>
<keyword evidence="3" id="KW-1185">Reference proteome</keyword>
<name>A0A077PEQ1_XENBV</name>
<dbReference type="HOGENOM" id="CLU_3105445_0_0_6"/>
<dbReference type="AlphaFoldDB" id="A0A077PEQ1"/>
<feature type="domain" description="H repeat-associated protein N-terminal" evidence="1">
    <location>
        <begin position="10"/>
        <end position="51"/>
    </location>
</feature>
<comment type="caution">
    <text evidence="2">The sequence shown here is derived from an EMBL/GenBank/DDBJ whole genome shotgun (WGS) entry which is preliminary data.</text>
</comment>
<reference evidence="2" key="1">
    <citation type="submission" date="2013-07" db="EMBL/GenBank/DDBJ databases">
        <title>Sub-species coevolution in mutualistic symbiosis.</title>
        <authorList>
            <person name="Murfin K."/>
            <person name="Klassen J."/>
            <person name="Lee M."/>
            <person name="Forst S."/>
            <person name="Stock P."/>
            <person name="Goodrich-Blair H."/>
        </authorList>
    </citation>
    <scope>NUCLEOTIDE SEQUENCE [LARGE SCALE GENOMIC DNA]</scope>
    <source>
        <strain evidence="2">Kraussei Quebec</strain>
    </source>
</reference>
<evidence type="ECO:0000313" key="3">
    <source>
        <dbReference type="Proteomes" id="UP000028500"/>
    </source>
</evidence>
<dbReference type="Pfam" id="PF13808">
    <property type="entry name" value="DDE_Tnp_1_assoc"/>
    <property type="match status" value="1"/>
</dbReference>
<dbReference type="OrthoDB" id="6312909at2"/>
<protein>
    <recommendedName>
        <fullName evidence="1">H repeat-associated protein N-terminal domain-containing protein</fullName>
    </recommendedName>
</protein>
<evidence type="ECO:0000259" key="1">
    <source>
        <dbReference type="Pfam" id="PF13808"/>
    </source>
</evidence>
<dbReference type="InterPro" id="IPR032806">
    <property type="entry name" value="YbfD_N"/>
</dbReference>
<dbReference type="EMBL" id="CBSY010000096">
    <property type="protein sequence ID" value="CDH19136.1"/>
    <property type="molecule type" value="Genomic_DNA"/>
</dbReference>